<dbReference type="AlphaFoldDB" id="A0A0F9L217"/>
<dbReference type="PROSITE" id="PS50878">
    <property type="entry name" value="RT_POL"/>
    <property type="match status" value="1"/>
</dbReference>
<reference evidence="2" key="1">
    <citation type="journal article" date="2015" name="Nature">
        <title>Complex archaea that bridge the gap between prokaryotes and eukaryotes.</title>
        <authorList>
            <person name="Spang A."/>
            <person name="Saw J.H."/>
            <person name="Jorgensen S.L."/>
            <person name="Zaremba-Niedzwiedzka K."/>
            <person name="Martijn J."/>
            <person name="Lind A.E."/>
            <person name="van Eijk R."/>
            <person name="Schleper C."/>
            <person name="Guy L."/>
            <person name="Ettema T.J."/>
        </authorList>
    </citation>
    <scope>NUCLEOTIDE SEQUENCE</scope>
</reference>
<dbReference type="SUPFAM" id="SSF56672">
    <property type="entry name" value="DNA/RNA polymerases"/>
    <property type="match status" value="1"/>
</dbReference>
<feature type="domain" description="Reverse transcriptase" evidence="1">
    <location>
        <begin position="48"/>
        <end position="203"/>
    </location>
</feature>
<dbReference type="PANTHER" id="PTHR34047:SF8">
    <property type="entry name" value="PROTEIN YKFC"/>
    <property type="match status" value="1"/>
</dbReference>
<accession>A0A0F9L217</accession>
<dbReference type="PANTHER" id="PTHR34047">
    <property type="entry name" value="NUCLEAR INTRON MATURASE 1, MITOCHONDRIAL-RELATED"/>
    <property type="match status" value="1"/>
</dbReference>
<gene>
    <name evidence="2" type="ORF">LCGC14_1332820</name>
</gene>
<feature type="non-terminal residue" evidence="2">
    <location>
        <position position="203"/>
    </location>
</feature>
<dbReference type="InterPro" id="IPR051083">
    <property type="entry name" value="GrpII_Intron_Splice-Mob/Def"/>
</dbReference>
<evidence type="ECO:0000313" key="2">
    <source>
        <dbReference type="EMBL" id="KKM81131.1"/>
    </source>
</evidence>
<organism evidence="2">
    <name type="scientific">marine sediment metagenome</name>
    <dbReference type="NCBI Taxonomy" id="412755"/>
    <lineage>
        <taxon>unclassified sequences</taxon>
        <taxon>metagenomes</taxon>
        <taxon>ecological metagenomes</taxon>
    </lineage>
</organism>
<evidence type="ECO:0000259" key="1">
    <source>
        <dbReference type="PROSITE" id="PS50878"/>
    </source>
</evidence>
<comment type="caution">
    <text evidence="2">The sequence shown here is derived from an EMBL/GenBank/DDBJ whole genome shotgun (WGS) entry which is preliminary data.</text>
</comment>
<protein>
    <recommendedName>
        <fullName evidence="1">Reverse transcriptase domain-containing protein</fullName>
    </recommendedName>
</protein>
<dbReference type="InterPro" id="IPR043502">
    <property type="entry name" value="DNA/RNA_pol_sf"/>
</dbReference>
<sequence length="203" mass="23946">MKTYKKLYKKLYSTGNLNLAFRKARRGKSKKDYVISFEEDLEKSIALLQRDLRLKRYTPTMLKKFIIRDPKTRTIHASTFRDRIVHHAVVNILQPVYEKRFIYDSFAGRKNKGTHKAVKRFEYFLRKVSSNGRKISRPFNNNSIRGFILKADIKHYFDEVNHNTLINILRKKINDEKLISLISKVLKNHSDIVGMPLGNMTSQ</sequence>
<dbReference type="InterPro" id="IPR000477">
    <property type="entry name" value="RT_dom"/>
</dbReference>
<name>A0A0F9L217_9ZZZZ</name>
<proteinExistence type="predicted"/>
<dbReference type="EMBL" id="LAZR01008073">
    <property type="protein sequence ID" value="KKM81131.1"/>
    <property type="molecule type" value="Genomic_DNA"/>
</dbReference>